<dbReference type="SMART" id="SM00448">
    <property type="entry name" value="REC"/>
    <property type="match status" value="1"/>
</dbReference>
<evidence type="ECO:0000256" key="6">
    <source>
        <dbReference type="ARBA" id="ARBA00023163"/>
    </source>
</evidence>
<evidence type="ECO:0000256" key="7">
    <source>
        <dbReference type="ARBA" id="ARBA00024867"/>
    </source>
</evidence>
<dbReference type="InterPro" id="IPR011006">
    <property type="entry name" value="CheY-like_superfamily"/>
</dbReference>
<dbReference type="CDD" id="cd00383">
    <property type="entry name" value="trans_reg_C"/>
    <property type="match status" value="1"/>
</dbReference>
<evidence type="ECO:0000256" key="1">
    <source>
        <dbReference type="ARBA" id="ARBA00018672"/>
    </source>
</evidence>
<dbReference type="PANTHER" id="PTHR48111">
    <property type="entry name" value="REGULATOR OF RPOS"/>
    <property type="match status" value="1"/>
</dbReference>
<dbReference type="InterPro" id="IPR039420">
    <property type="entry name" value="WalR-like"/>
</dbReference>
<evidence type="ECO:0000259" key="11">
    <source>
        <dbReference type="PROSITE" id="PS51755"/>
    </source>
</evidence>
<dbReference type="SMART" id="SM00862">
    <property type="entry name" value="Trans_reg_C"/>
    <property type="match status" value="1"/>
</dbReference>
<dbReference type="GO" id="GO:0000156">
    <property type="term" value="F:phosphorelay response regulator activity"/>
    <property type="evidence" value="ECO:0007669"/>
    <property type="project" value="TreeGrafter"/>
</dbReference>
<dbReference type="Gene3D" id="1.10.10.10">
    <property type="entry name" value="Winged helix-like DNA-binding domain superfamily/Winged helix DNA-binding domain"/>
    <property type="match status" value="1"/>
</dbReference>
<evidence type="ECO:0000313" key="13">
    <source>
        <dbReference type="Proteomes" id="UP000677305"/>
    </source>
</evidence>
<dbReference type="GO" id="GO:0032993">
    <property type="term" value="C:protein-DNA complex"/>
    <property type="evidence" value="ECO:0007669"/>
    <property type="project" value="TreeGrafter"/>
</dbReference>
<keyword evidence="5 9" id="KW-0238">DNA-binding</keyword>
<keyword evidence="6" id="KW-0804">Transcription</keyword>
<dbReference type="EMBL" id="CP058561">
    <property type="protein sequence ID" value="QUH30426.1"/>
    <property type="molecule type" value="Genomic_DNA"/>
</dbReference>
<dbReference type="Pfam" id="PF00486">
    <property type="entry name" value="Trans_reg_C"/>
    <property type="match status" value="1"/>
</dbReference>
<keyword evidence="4" id="KW-0805">Transcription regulation</keyword>
<dbReference type="FunFam" id="3.40.50.2300:FF:000001">
    <property type="entry name" value="DNA-binding response regulator PhoB"/>
    <property type="match status" value="1"/>
</dbReference>
<accession>A0A8J8MCK3</accession>
<feature type="modified residue" description="4-aspartylphosphate" evidence="8">
    <location>
        <position position="52"/>
    </location>
</feature>
<sequence length="225" mass="26371">MYKVLIIEDDYRIGSLMKDYFIREKFDALLKDDGIEGYIAFNSDSFDLVILDVMLPGIDGFEIASRIRKMSNVPIIMVTARGDDEDQIKGYSYKIDDYITKPFNPDILLMKAKILLERVNTNTIENTEQIINIQGLIIDYNKRKVFVDGEHIILEPKQFNILKYLVNNKERVVSREELLNKIWGYDYFGSDRVVDTQIRKLRKNLQHKAYLIKTVFSVGYSFEED</sequence>
<feature type="DNA-binding region" description="OmpR/PhoB-type" evidence="9">
    <location>
        <begin position="128"/>
        <end position="224"/>
    </location>
</feature>
<evidence type="ECO:0000256" key="2">
    <source>
        <dbReference type="ARBA" id="ARBA00022553"/>
    </source>
</evidence>
<dbReference type="GO" id="GO:0000976">
    <property type="term" value="F:transcription cis-regulatory region binding"/>
    <property type="evidence" value="ECO:0007669"/>
    <property type="project" value="TreeGrafter"/>
</dbReference>
<evidence type="ECO:0000256" key="5">
    <source>
        <dbReference type="ARBA" id="ARBA00023125"/>
    </source>
</evidence>
<dbReference type="Gene3D" id="3.40.50.2300">
    <property type="match status" value="1"/>
</dbReference>
<dbReference type="PANTHER" id="PTHR48111:SF73">
    <property type="entry name" value="ALKALINE PHOSPHATASE SYNTHESIS TRANSCRIPTIONAL REGULATORY PROTEIN PHOP"/>
    <property type="match status" value="1"/>
</dbReference>
<evidence type="ECO:0000256" key="4">
    <source>
        <dbReference type="ARBA" id="ARBA00023015"/>
    </source>
</evidence>
<dbReference type="RefSeq" id="WP_212690592.1">
    <property type="nucleotide sequence ID" value="NZ_CP058561.1"/>
</dbReference>
<dbReference type="CDD" id="cd17574">
    <property type="entry name" value="REC_OmpR"/>
    <property type="match status" value="1"/>
</dbReference>
<dbReference type="PROSITE" id="PS51755">
    <property type="entry name" value="OMPR_PHOB"/>
    <property type="match status" value="1"/>
</dbReference>
<dbReference type="InterPro" id="IPR001867">
    <property type="entry name" value="OmpR/PhoB-type_DNA-bd"/>
</dbReference>
<dbReference type="PROSITE" id="PS50110">
    <property type="entry name" value="RESPONSE_REGULATORY"/>
    <property type="match status" value="1"/>
</dbReference>
<proteinExistence type="predicted"/>
<dbReference type="GO" id="GO:0005829">
    <property type="term" value="C:cytosol"/>
    <property type="evidence" value="ECO:0007669"/>
    <property type="project" value="TreeGrafter"/>
</dbReference>
<dbReference type="Pfam" id="PF00072">
    <property type="entry name" value="Response_reg"/>
    <property type="match status" value="1"/>
</dbReference>
<keyword evidence="13" id="KW-1185">Reference proteome</keyword>
<protein>
    <recommendedName>
        <fullName evidence="1">Stage 0 sporulation protein A homolog</fullName>
    </recommendedName>
</protein>
<dbReference type="KEGG" id="vgu:HYG85_16530"/>
<organism evidence="12 13">
    <name type="scientific">Vallitalea guaymasensis</name>
    <dbReference type="NCBI Taxonomy" id="1185412"/>
    <lineage>
        <taxon>Bacteria</taxon>
        <taxon>Bacillati</taxon>
        <taxon>Bacillota</taxon>
        <taxon>Clostridia</taxon>
        <taxon>Lachnospirales</taxon>
        <taxon>Vallitaleaceae</taxon>
        <taxon>Vallitalea</taxon>
    </lineage>
</organism>
<evidence type="ECO:0000256" key="3">
    <source>
        <dbReference type="ARBA" id="ARBA00023012"/>
    </source>
</evidence>
<comment type="function">
    <text evidence="7">May play the central regulatory role in sporulation. It may be an element of the effector pathway responsible for the activation of sporulation genes in response to nutritional stress. Spo0A may act in concert with spo0H (a sigma factor) to control the expression of some genes that are critical to the sporulation process.</text>
</comment>
<feature type="domain" description="OmpR/PhoB-type" evidence="11">
    <location>
        <begin position="128"/>
        <end position="224"/>
    </location>
</feature>
<feature type="domain" description="Response regulatory" evidence="10">
    <location>
        <begin position="3"/>
        <end position="116"/>
    </location>
</feature>
<gene>
    <name evidence="12" type="ORF">HYG85_16530</name>
</gene>
<dbReference type="InterPro" id="IPR001789">
    <property type="entry name" value="Sig_transdc_resp-reg_receiver"/>
</dbReference>
<evidence type="ECO:0000313" key="12">
    <source>
        <dbReference type="EMBL" id="QUH30426.1"/>
    </source>
</evidence>
<evidence type="ECO:0000256" key="9">
    <source>
        <dbReference type="PROSITE-ProRule" id="PRU01091"/>
    </source>
</evidence>
<dbReference type="GO" id="GO:0006355">
    <property type="term" value="P:regulation of DNA-templated transcription"/>
    <property type="evidence" value="ECO:0007669"/>
    <property type="project" value="InterPro"/>
</dbReference>
<evidence type="ECO:0000256" key="8">
    <source>
        <dbReference type="PROSITE-ProRule" id="PRU00169"/>
    </source>
</evidence>
<keyword evidence="2 8" id="KW-0597">Phosphoprotein</keyword>
<dbReference type="Proteomes" id="UP000677305">
    <property type="component" value="Chromosome"/>
</dbReference>
<dbReference type="InterPro" id="IPR036388">
    <property type="entry name" value="WH-like_DNA-bd_sf"/>
</dbReference>
<dbReference type="SUPFAM" id="SSF52172">
    <property type="entry name" value="CheY-like"/>
    <property type="match status" value="1"/>
</dbReference>
<reference evidence="12 13" key="1">
    <citation type="submission" date="2020-07" db="EMBL/GenBank/DDBJ databases">
        <title>Vallitalea guaymasensis genome.</title>
        <authorList>
            <person name="Postec A."/>
        </authorList>
    </citation>
    <scope>NUCLEOTIDE SEQUENCE [LARGE SCALE GENOMIC DNA]</scope>
    <source>
        <strain evidence="12 13">Ra1766G1</strain>
    </source>
</reference>
<evidence type="ECO:0000259" key="10">
    <source>
        <dbReference type="PROSITE" id="PS50110"/>
    </source>
</evidence>
<name>A0A8J8MCK3_9FIRM</name>
<keyword evidence="3" id="KW-0902">Two-component regulatory system</keyword>
<dbReference type="AlphaFoldDB" id="A0A8J8MCK3"/>